<dbReference type="Gene3D" id="3.40.50.720">
    <property type="entry name" value="NAD(P)-binding Rossmann-like Domain"/>
    <property type="match status" value="1"/>
</dbReference>
<dbReference type="GO" id="GO:0008270">
    <property type="term" value="F:zinc ion binding"/>
    <property type="evidence" value="ECO:0007669"/>
    <property type="project" value="InterPro"/>
</dbReference>
<evidence type="ECO:0000313" key="4">
    <source>
        <dbReference type="Proteomes" id="UP000029995"/>
    </source>
</evidence>
<dbReference type="InterPro" id="IPR014182">
    <property type="entry name" value="ADH_Zn_typ-1"/>
</dbReference>
<dbReference type="PROSITE" id="PS01162">
    <property type="entry name" value="QOR_ZETA_CRYSTAL"/>
    <property type="match status" value="1"/>
</dbReference>
<feature type="domain" description="Enoyl reductase (ER)" evidence="2">
    <location>
        <begin position="5"/>
        <end position="334"/>
    </location>
</feature>
<comment type="caution">
    <text evidence="3">The sequence shown here is derived from an EMBL/GenBank/DDBJ whole genome shotgun (WGS) entry which is preliminary data.</text>
</comment>
<dbReference type="OrthoDB" id="9785812at2"/>
<protein>
    <recommendedName>
        <fullName evidence="1">Zinc-type alcohol dehydrogenase-like protein</fullName>
    </recommendedName>
</protein>
<dbReference type="InterPro" id="IPR013154">
    <property type="entry name" value="ADH-like_N"/>
</dbReference>
<dbReference type="Proteomes" id="UP000029995">
    <property type="component" value="Unassembled WGS sequence"/>
</dbReference>
<comment type="similarity">
    <text evidence="1">Belongs to the zinc-containing alcohol dehydrogenase family. Quinone oxidoreductase subfamily.</text>
</comment>
<dbReference type="InterPro" id="IPR011032">
    <property type="entry name" value="GroES-like_sf"/>
</dbReference>
<proteinExistence type="inferred from homology"/>
<dbReference type="PANTHER" id="PTHR43482:SF1">
    <property type="entry name" value="PROTEIN AST1-RELATED"/>
    <property type="match status" value="1"/>
</dbReference>
<dbReference type="SUPFAM" id="SSF51735">
    <property type="entry name" value="NAD(P)-binding Rossmann-fold domains"/>
    <property type="match status" value="1"/>
</dbReference>
<dbReference type="NCBIfam" id="TIGR02817">
    <property type="entry name" value="adh_fam_1"/>
    <property type="match status" value="1"/>
</dbReference>
<gene>
    <name evidence="3" type="ORF">P409_12280</name>
</gene>
<dbReference type="Pfam" id="PF13602">
    <property type="entry name" value="ADH_zinc_N_2"/>
    <property type="match status" value="1"/>
</dbReference>
<reference evidence="3 4" key="1">
    <citation type="submission" date="2014-01" db="EMBL/GenBank/DDBJ databases">
        <title>Genome sequence determination for a cystic fibrosis isolate, Inquilinus limosus.</title>
        <authorList>
            <person name="Pino M."/>
            <person name="Di Conza J."/>
            <person name="Gutkind G."/>
        </authorList>
    </citation>
    <scope>NUCLEOTIDE SEQUENCE [LARGE SCALE GENOMIC DNA]</scope>
    <source>
        <strain evidence="3 4">MP06</strain>
    </source>
</reference>
<dbReference type="InterPro" id="IPR052585">
    <property type="entry name" value="Lipid_raft_assoc_Zn_ADH"/>
</dbReference>
<dbReference type="RefSeq" id="WP_034836369.1">
    <property type="nucleotide sequence ID" value="NZ_JANX01000122.1"/>
</dbReference>
<evidence type="ECO:0000259" key="2">
    <source>
        <dbReference type="SMART" id="SM00829"/>
    </source>
</evidence>
<evidence type="ECO:0000313" key="3">
    <source>
        <dbReference type="EMBL" id="KGM34079.1"/>
    </source>
</evidence>
<dbReference type="SUPFAM" id="SSF50129">
    <property type="entry name" value="GroES-like"/>
    <property type="match status" value="1"/>
</dbReference>
<dbReference type="InterPro" id="IPR002364">
    <property type="entry name" value="Quin_OxRdtase/zeta-crystal_CS"/>
</dbReference>
<accession>A0A0A0D7H0</accession>
<dbReference type="EMBL" id="JANX01000122">
    <property type="protein sequence ID" value="KGM34079.1"/>
    <property type="molecule type" value="Genomic_DNA"/>
</dbReference>
<evidence type="ECO:0000256" key="1">
    <source>
        <dbReference type="RuleBase" id="RU364000"/>
    </source>
</evidence>
<dbReference type="SMART" id="SM00829">
    <property type="entry name" value="PKS_ER"/>
    <property type="match status" value="1"/>
</dbReference>
<dbReference type="CDD" id="cd08252">
    <property type="entry name" value="AL_MDR"/>
    <property type="match status" value="1"/>
</dbReference>
<dbReference type="Pfam" id="PF08240">
    <property type="entry name" value="ADH_N"/>
    <property type="match status" value="1"/>
</dbReference>
<dbReference type="GO" id="GO:0016491">
    <property type="term" value="F:oxidoreductase activity"/>
    <property type="evidence" value="ECO:0007669"/>
    <property type="project" value="UniProtKB-KW"/>
</dbReference>
<dbReference type="PANTHER" id="PTHR43482">
    <property type="entry name" value="PROTEIN AST1-RELATED"/>
    <property type="match status" value="1"/>
</dbReference>
<keyword evidence="1" id="KW-0479">Metal-binding</keyword>
<dbReference type="InterPro" id="IPR020843">
    <property type="entry name" value="ER"/>
</dbReference>
<dbReference type="AlphaFoldDB" id="A0A0A0D7H0"/>
<organism evidence="3 4">
    <name type="scientific">Inquilinus limosus MP06</name>
    <dbReference type="NCBI Taxonomy" id="1398085"/>
    <lineage>
        <taxon>Bacteria</taxon>
        <taxon>Pseudomonadati</taxon>
        <taxon>Pseudomonadota</taxon>
        <taxon>Alphaproteobacteria</taxon>
        <taxon>Rhodospirillales</taxon>
        <taxon>Rhodospirillaceae</taxon>
        <taxon>Inquilinus</taxon>
    </lineage>
</organism>
<dbReference type="Gene3D" id="3.90.180.10">
    <property type="entry name" value="Medium-chain alcohol dehydrogenases, catalytic domain"/>
    <property type="match status" value="1"/>
</dbReference>
<name>A0A0A0D7H0_9PROT</name>
<sequence>MKAIGYVDSLPIEDERSLVEFETPTPVPGPHDLLVRIEAVSVNPVDTKVRMRRQGTAEAPVILGWDAAGTVAAVGATVTLFRPGDAVYYAGDLTRPGTNAEYGLVDERIAGRKPESLSFAQAAALPLTAITAWEALFDRFRLPVGKAPTDDAILIVGAAGGVGSIAVQLARRLTGLTVIGTASRPESQSWVAGLGADAVIDHTKPLAAELARIGRPQVRYILSLTHTDRHWDEIAAALAPQGEICFIDDPEALDIMKIKGKAGAVHIEFMFARSMHRTPDMVQQHKLLTEVAGLVDAGLVKTTLGEVVGPITAANLRKAHALIENGRTVGKLVLAGF</sequence>
<keyword evidence="1" id="KW-0560">Oxidoreductase</keyword>
<keyword evidence="1" id="KW-0862">Zinc</keyword>
<dbReference type="InterPro" id="IPR036291">
    <property type="entry name" value="NAD(P)-bd_dom_sf"/>
</dbReference>